<organism evidence="10 11">
    <name type="scientific">Clostridium weizhouense</name>
    <dbReference type="NCBI Taxonomy" id="2859781"/>
    <lineage>
        <taxon>Bacteria</taxon>
        <taxon>Bacillati</taxon>
        <taxon>Bacillota</taxon>
        <taxon>Clostridia</taxon>
        <taxon>Eubacteriales</taxon>
        <taxon>Clostridiaceae</taxon>
        <taxon>Clostridium</taxon>
    </lineage>
</organism>
<evidence type="ECO:0000256" key="5">
    <source>
        <dbReference type="ARBA" id="ARBA00023136"/>
    </source>
</evidence>
<evidence type="ECO:0000256" key="7">
    <source>
        <dbReference type="PROSITE-ProRule" id="PRU00284"/>
    </source>
</evidence>
<accession>A0ABS7AMM6</accession>
<evidence type="ECO:0000256" key="6">
    <source>
        <dbReference type="ARBA" id="ARBA00023224"/>
    </source>
</evidence>
<dbReference type="SUPFAM" id="SSF103190">
    <property type="entry name" value="Sensory domain-like"/>
    <property type="match status" value="1"/>
</dbReference>
<evidence type="ECO:0000256" key="3">
    <source>
        <dbReference type="ARBA" id="ARBA00022692"/>
    </source>
</evidence>
<name>A0ABS7AMM6_9CLOT</name>
<feature type="transmembrane region" description="Helical" evidence="8">
    <location>
        <begin position="179"/>
        <end position="197"/>
    </location>
</feature>
<evidence type="ECO:0000256" key="1">
    <source>
        <dbReference type="ARBA" id="ARBA00004651"/>
    </source>
</evidence>
<dbReference type="Gene3D" id="3.30.450.20">
    <property type="entry name" value="PAS domain"/>
    <property type="match status" value="1"/>
</dbReference>
<evidence type="ECO:0000259" key="9">
    <source>
        <dbReference type="PROSITE" id="PS50111"/>
    </source>
</evidence>
<keyword evidence="6 7" id="KW-0807">Transducer</keyword>
<evidence type="ECO:0000256" key="2">
    <source>
        <dbReference type="ARBA" id="ARBA00022475"/>
    </source>
</evidence>
<dbReference type="Pfam" id="PF17203">
    <property type="entry name" value="sCache_3_2"/>
    <property type="match status" value="1"/>
</dbReference>
<dbReference type="InterPro" id="IPR029151">
    <property type="entry name" value="Sensor-like_sf"/>
</dbReference>
<keyword evidence="4 8" id="KW-1133">Transmembrane helix</keyword>
<evidence type="ECO:0000256" key="8">
    <source>
        <dbReference type="SAM" id="Phobius"/>
    </source>
</evidence>
<dbReference type="InterPro" id="IPR004089">
    <property type="entry name" value="MCPsignal_dom"/>
</dbReference>
<keyword evidence="11" id="KW-1185">Reference proteome</keyword>
<feature type="transmembrane region" description="Helical" evidence="8">
    <location>
        <begin position="15"/>
        <end position="36"/>
    </location>
</feature>
<evidence type="ECO:0000313" key="11">
    <source>
        <dbReference type="Proteomes" id="UP001519921"/>
    </source>
</evidence>
<keyword evidence="3 8" id="KW-0812">Transmembrane</keyword>
<dbReference type="Gene3D" id="6.10.340.10">
    <property type="match status" value="1"/>
</dbReference>
<comment type="subcellular location">
    <subcellularLocation>
        <location evidence="1">Cell membrane</location>
        <topology evidence="1">Multi-pass membrane protein</topology>
    </subcellularLocation>
</comment>
<dbReference type="EMBL" id="JAHXPT010000002">
    <property type="protein sequence ID" value="MBW6409333.1"/>
    <property type="molecule type" value="Genomic_DNA"/>
</dbReference>
<gene>
    <name evidence="10" type="ORF">KYD98_04450</name>
</gene>
<reference evidence="10 11" key="1">
    <citation type="submission" date="2021-07" db="EMBL/GenBank/DDBJ databases">
        <title>Clostridium weizhouense sp. nov., an anaerobic bacterium isolated from activated sludge of Petroleum wastewater.</title>
        <authorList>
            <person name="Li Q."/>
        </authorList>
    </citation>
    <scope>NUCLEOTIDE SEQUENCE [LARGE SCALE GENOMIC DNA]</scope>
    <source>
        <strain evidence="10 11">YB-6</strain>
    </source>
</reference>
<keyword evidence="5 8" id="KW-0472">Membrane</keyword>
<dbReference type="Gene3D" id="1.10.287.950">
    <property type="entry name" value="Methyl-accepting chemotaxis protein"/>
    <property type="match status" value="1"/>
</dbReference>
<evidence type="ECO:0000313" key="10">
    <source>
        <dbReference type="EMBL" id="MBW6409333.1"/>
    </source>
</evidence>
<dbReference type="RefSeq" id="WP_219778379.1">
    <property type="nucleotide sequence ID" value="NZ_JAHXPT010000002.1"/>
</dbReference>
<feature type="domain" description="Methyl-accepting transducer" evidence="9">
    <location>
        <begin position="273"/>
        <end position="523"/>
    </location>
</feature>
<dbReference type="SMART" id="SM00283">
    <property type="entry name" value="MA"/>
    <property type="match status" value="1"/>
</dbReference>
<comment type="caution">
    <text evidence="10">The sequence shown here is derived from an EMBL/GenBank/DDBJ whole genome shotgun (WGS) entry which is preliminary data.</text>
</comment>
<dbReference type="PANTHER" id="PTHR32089">
    <property type="entry name" value="METHYL-ACCEPTING CHEMOTAXIS PROTEIN MCPB"/>
    <property type="match status" value="1"/>
</dbReference>
<evidence type="ECO:0000256" key="4">
    <source>
        <dbReference type="ARBA" id="ARBA00022989"/>
    </source>
</evidence>
<keyword evidence="2" id="KW-1003">Cell membrane</keyword>
<dbReference type="InterPro" id="IPR033463">
    <property type="entry name" value="sCache_3"/>
</dbReference>
<dbReference type="SUPFAM" id="SSF58104">
    <property type="entry name" value="Methyl-accepting chemotaxis protein (MCP) signaling domain"/>
    <property type="match status" value="1"/>
</dbReference>
<dbReference type="Pfam" id="PF00015">
    <property type="entry name" value="MCPsignal"/>
    <property type="match status" value="1"/>
</dbReference>
<dbReference type="PANTHER" id="PTHR32089:SF112">
    <property type="entry name" value="LYSOZYME-LIKE PROTEIN-RELATED"/>
    <property type="match status" value="1"/>
</dbReference>
<proteinExistence type="predicted"/>
<protein>
    <submittedName>
        <fullName evidence="10">Methyl-accepting chemotaxis protein</fullName>
    </submittedName>
</protein>
<dbReference type="PROSITE" id="PS50111">
    <property type="entry name" value="CHEMOTAXIS_TRANSDUC_2"/>
    <property type="match status" value="1"/>
</dbReference>
<dbReference type="Proteomes" id="UP001519921">
    <property type="component" value="Unassembled WGS sequence"/>
</dbReference>
<sequence>MKSKKVTNLSIKNRLVAIITLSLVVILSLTTILISINIKKNMTDLILNKSIDTANQAKNLVEYIINSDDNAIEQLQNLVDKQSEKENIAYAVIIDKNCKAIAHSDKEKLGKVYDDSYTIDAVKNAKTMTSKFYADVQKTWTYDIMIPINHNGVLYGSLDIGIPISGVDIVINNFLKYQVMLMVITLIVIGSVLILVLNKELNPIKLLMEIIDQTSKLDLSENKTLNEFSNKKDEIGAISKSLLNMRTVLREMATSIKGSTNEINEFSSNLVKTTDESVNSLVGISQAISEIASSSQIQSEDIQDQVDQTNDLSKQIDNISSDTISMFEKINYTKKLSDNGIDVVNNLSNCSERNKKISDTIKQIVIEVDGNSNEISSIVDTIKEIANQTNLLALNASIEAARAGESGRGFTVVAEEVKKLAEQTSQFTNEISNKIGSIQEKSNSAVISMEENILIVNENNKAVMDTEVIFNKLSEELINLTEIINKIVNHNKIMISNKDKILDIIQTISAASEETTASTEEISSISKEQLLAMENLYHEVENLQSYSNVLREEMEKFRV</sequence>